<keyword evidence="2" id="KW-1185">Reference proteome</keyword>
<sequence>MTTERRRQLRRDALKTGTLVFAEGHPSQDCLVWNVNTLGALLEVEGGAAIAATGRLVSEALFVDRPFTTIWRDGRKIGVAFQE</sequence>
<name>A0ABU0HWY7_9HYPH</name>
<dbReference type="RefSeq" id="WP_238201621.1">
    <property type="nucleotide sequence ID" value="NZ_BPQE01000004.1"/>
</dbReference>
<dbReference type="Proteomes" id="UP001231124">
    <property type="component" value="Unassembled WGS sequence"/>
</dbReference>
<protein>
    <recommendedName>
        <fullName evidence="3">Pilus assembly protein PilZ</fullName>
    </recommendedName>
</protein>
<organism evidence="1 2">
    <name type="scientific">Methylobacterium aerolatum</name>
    <dbReference type="NCBI Taxonomy" id="418708"/>
    <lineage>
        <taxon>Bacteria</taxon>
        <taxon>Pseudomonadati</taxon>
        <taxon>Pseudomonadota</taxon>
        <taxon>Alphaproteobacteria</taxon>
        <taxon>Hyphomicrobiales</taxon>
        <taxon>Methylobacteriaceae</taxon>
        <taxon>Methylobacterium</taxon>
    </lineage>
</organism>
<dbReference type="SUPFAM" id="SSF141371">
    <property type="entry name" value="PilZ domain-like"/>
    <property type="match status" value="1"/>
</dbReference>
<dbReference type="EMBL" id="JAUSVP010000003">
    <property type="protein sequence ID" value="MDQ0446857.1"/>
    <property type="molecule type" value="Genomic_DNA"/>
</dbReference>
<evidence type="ECO:0000313" key="1">
    <source>
        <dbReference type="EMBL" id="MDQ0446857.1"/>
    </source>
</evidence>
<comment type="caution">
    <text evidence="1">The sequence shown here is derived from an EMBL/GenBank/DDBJ whole genome shotgun (WGS) entry which is preliminary data.</text>
</comment>
<evidence type="ECO:0000313" key="2">
    <source>
        <dbReference type="Proteomes" id="UP001231124"/>
    </source>
</evidence>
<proteinExistence type="predicted"/>
<accession>A0ABU0HWY7</accession>
<evidence type="ECO:0008006" key="3">
    <source>
        <dbReference type="Google" id="ProtNLM"/>
    </source>
</evidence>
<reference evidence="1 2" key="1">
    <citation type="submission" date="2023-07" db="EMBL/GenBank/DDBJ databases">
        <title>Genomic Encyclopedia of Type Strains, Phase IV (KMG-IV): sequencing the most valuable type-strain genomes for metagenomic binning, comparative biology and taxonomic classification.</title>
        <authorList>
            <person name="Goeker M."/>
        </authorList>
    </citation>
    <scope>NUCLEOTIDE SEQUENCE [LARGE SCALE GENOMIC DNA]</scope>
    <source>
        <strain evidence="1 2">DSM 19013</strain>
    </source>
</reference>
<gene>
    <name evidence="1" type="ORF">QO012_001348</name>
</gene>